<name>A0A559KVS0_FUSOC</name>
<dbReference type="InterPro" id="IPR052895">
    <property type="entry name" value="HetReg/Transcr_Mod"/>
</dbReference>
<dbReference type="PANTHER" id="PTHR24148:SF64">
    <property type="entry name" value="HETEROKARYON INCOMPATIBILITY DOMAIN-CONTAINING PROTEIN"/>
    <property type="match status" value="1"/>
</dbReference>
<dbReference type="Pfam" id="PF06985">
    <property type="entry name" value="HET"/>
    <property type="match status" value="1"/>
</dbReference>
<sequence length="691" mass="77922">MANFVFTPRPFYPSLSSQGQEIRLLHLQPGTGDDAIECDLSVASLESDPAYEALSYQWGRAPTDVSVDGHKVTIPLSLEHALKRLRLTDRERILWADAICINQSDVAERNAQVALMADIYRKCTMCLIWLGSTSREFDNPDDRFGGDLPQLLAALATKHHRDQPDAPPIGLMLGFTRIPLMQFNDAGWWRRIWVVQEVVLAPRSTIICGTLEMDFSALTKAAEFVDEHDLGSVWTLGTHVTDDLCHCMDSMKNTFIWAHLLEMRDRVFRLLQVVRRPPEAVISSSPVVSDALADAKPNGVIDVMLAVRDRDCTDPRDKIFGILSLVQDWGSWSPIQADYSNDMENLYCNFAKRMVLGESGPKTLLLSQGIRSELDVMAGLPSWVPDWSQKGSGYDAYLWYLETQQPPTPGGQLASILGSTLVLGRGLSRGTITEVTTTGVPLHKSYGQAISIENFKRFTSMLSSWSEFAGMKNEMSLLGILRRHAREDEQPDETEAAGDSGSYARLMQDMERCADDYDFMPDVQELFAFVAHHRRALRRIKPDEEVFYRTLVCDTFPLHLRQPQYHQEALCILRMLVTFYTLVGDPDRFLTRVHSVMLDKMSETLELVNFTDKRLFRAGDQMLGIAPKDAQVGDEVFSFEGVETAFILRPVGTQIVDGKGEQACYKLVGHCYVDRLTKKTQWQGAKEVYIQ</sequence>
<accession>A0A559KVS0</accession>
<dbReference type="Pfam" id="PF26639">
    <property type="entry name" value="Het-6_barrel"/>
    <property type="match status" value="1"/>
</dbReference>
<evidence type="ECO:0000313" key="2">
    <source>
        <dbReference type="EMBL" id="TVY64097.1"/>
    </source>
</evidence>
<proteinExistence type="predicted"/>
<protein>
    <submittedName>
        <fullName evidence="2">Heterokaryon incompatibility protein 6, OR allele</fullName>
    </submittedName>
</protein>
<gene>
    <name evidence="2" type="ORF">Focb16_v015256</name>
</gene>
<evidence type="ECO:0000313" key="3">
    <source>
        <dbReference type="Proteomes" id="UP000320707"/>
    </source>
</evidence>
<dbReference type="EMBL" id="SRMI01000009">
    <property type="protein sequence ID" value="TVY64097.1"/>
    <property type="molecule type" value="Genomic_DNA"/>
</dbReference>
<dbReference type="AlphaFoldDB" id="A0A559KVS0"/>
<feature type="domain" description="Heterokaryon incompatibility" evidence="1">
    <location>
        <begin position="51"/>
        <end position="197"/>
    </location>
</feature>
<dbReference type="InterPro" id="IPR010730">
    <property type="entry name" value="HET"/>
</dbReference>
<comment type="caution">
    <text evidence="2">The sequence shown here is derived from an EMBL/GenBank/DDBJ whole genome shotgun (WGS) entry which is preliminary data.</text>
</comment>
<evidence type="ECO:0000259" key="1">
    <source>
        <dbReference type="Pfam" id="PF06985"/>
    </source>
</evidence>
<organism evidence="2 3">
    <name type="scientific">Fusarium oxysporum f. sp. cubense</name>
    <dbReference type="NCBI Taxonomy" id="61366"/>
    <lineage>
        <taxon>Eukaryota</taxon>
        <taxon>Fungi</taxon>
        <taxon>Dikarya</taxon>
        <taxon>Ascomycota</taxon>
        <taxon>Pezizomycotina</taxon>
        <taxon>Sordariomycetes</taxon>
        <taxon>Hypocreomycetidae</taxon>
        <taxon>Hypocreales</taxon>
        <taxon>Nectriaceae</taxon>
        <taxon>Fusarium</taxon>
        <taxon>Fusarium oxysporum species complex</taxon>
    </lineage>
</organism>
<reference evidence="2 3" key="1">
    <citation type="journal article" date="2019" name="Microbiol. Resour. Announc.">
        <title>High-quality draft genome sequence of Fusarium oxysporum f. sp. cubense strain 160527, a causal agent of Panama disease.</title>
        <authorList>
            <person name="Asai S."/>
            <person name="Ayukawa Y."/>
            <person name="Gan P."/>
            <person name="Masuda S."/>
            <person name="Komatsu K."/>
            <person name="Shirasu K."/>
            <person name="Arie T."/>
        </authorList>
    </citation>
    <scope>NUCLEOTIDE SEQUENCE [LARGE SCALE GENOMIC DNA]</scope>
    <source>
        <strain evidence="2 3">160527</strain>
    </source>
</reference>
<dbReference type="Proteomes" id="UP000320707">
    <property type="component" value="Unassembled WGS sequence"/>
</dbReference>
<dbReference type="PANTHER" id="PTHR24148">
    <property type="entry name" value="ANKYRIN REPEAT DOMAIN-CONTAINING PROTEIN 39 HOMOLOG-RELATED"/>
    <property type="match status" value="1"/>
</dbReference>